<keyword evidence="4" id="KW-0378">Hydrolase</keyword>
<evidence type="ECO:0000256" key="2">
    <source>
        <dbReference type="ARBA" id="ARBA00001946"/>
    </source>
</evidence>
<keyword evidence="9" id="KW-1185">Reference proteome</keyword>
<dbReference type="EMBL" id="RJUF01000182">
    <property type="protein sequence ID" value="MCP9765319.1"/>
    <property type="molecule type" value="Genomic_DNA"/>
</dbReference>
<dbReference type="AlphaFoldDB" id="A0AAE3H4Y5"/>
<dbReference type="SUPFAM" id="SSF55811">
    <property type="entry name" value="Nudix"/>
    <property type="match status" value="1"/>
</dbReference>
<dbReference type="InterPro" id="IPR015797">
    <property type="entry name" value="NUDIX_hydrolase-like_dom_sf"/>
</dbReference>
<dbReference type="PANTHER" id="PTHR12992:SF11">
    <property type="entry name" value="MITOCHONDRIAL COENZYME A DIPHOSPHATASE NUDT8"/>
    <property type="match status" value="1"/>
</dbReference>
<evidence type="ECO:0000256" key="5">
    <source>
        <dbReference type="ARBA" id="ARBA00022842"/>
    </source>
</evidence>
<keyword evidence="3" id="KW-0479">Metal-binding</keyword>
<evidence type="ECO:0000256" key="1">
    <source>
        <dbReference type="ARBA" id="ARBA00001936"/>
    </source>
</evidence>
<dbReference type="InterPro" id="IPR000086">
    <property type="entry name" value="NUDIX_hydrolase_dom"/>
</dbReference>
<gene>
    <name evidence="8" type="ORF">EGI31_20490</name>
</gene>
<evidence type="ECO:0000256" key="3">
    <source>
        <dbReference type="ARBA" id="ARBA00022723"/>
    </source>
</evidence>
<dbReference type="GO" id="GO:0010945">
    <property type="term" value="F:coenzyme A diphosphatase activity"/>
    <property type="evidence" value="ECO:0007669"/>
    <property type="project" value="InterPro"/>
</dbReference>
<organism evidence="8 9">
    <name type="scientific">Lacihabitans soyangensis</name>
    <dbReference type="NCBI Taxonomy" id="869394"/>
    <lineage>
        <taxon>Bacteria</taxon>
        <taxon>Pseudomonadati</taxon>
        <taxon>Bacteroidota</taxon>
        <taxon>Cytophagia</taxon>
        <taxon>Cytophagales</taxon>
        <taxon>Leadbetterellaceae</taxon>
        <taxon>Lacihabitans</taxon>
    </lineage>
</organism>
<comment type="caution">
    <text evidence="8">The sequence shown here is derived from an EMBL/GenBank/DDBJ whole genome shotgun (WGS) entry which is preliminary data.</text>
</comment>
<protein>
    <submittedName>
        <fullName evidence="8">CoA pyrophosphatase</fullName>
    </submittedName>
</protein>
<evidence type="ECO:0000313" key="8">
    <source>
        <dbReference type="EMBL" id="MCP9765319.1"/>
    </source>
</evidence>
<dbReference type="PANTHER" id="PTHR12992">
    <property type="entry name" value="NUDIX HYDROLASE"/>
    <property type="match status" value="1"/>
</dbReference>
<keyword evidence="5" id="KW-0460">Magnesium</keyword>
<dbReference type="GO" id="GO:0046872">
    <property type="term" value="F:metal ion binding"/>
    <property type="evidence" value="ECO:0007669"/>
    <property type="project" value="UniProtKB-KW"/>
</dbReference>
<comment type="cofactor">
    <cofactor evidence="2">
        <name>Mg(2+)</name>
        <dbReference type="ChEBI" id="CHEBI:18420"/>
    </cofactor>
</comment>
<proteinExistence type="predicted"/>
<evidence type="ECO:0000256" key="4">
    <source>
        <dbReference type="ARBA" id="ARBA00022801"/>
    </source>
</evidence>
<keyword evidence="6" id="KW-0464">Manganese</keyword>
<dbReference type="Proteomes" id="UP001204144">
    <property type="component" value="Unassembled WGS sequence"/>
</dbReference>
<dbReference type="Gene3D" id="3.90.79.10">
    <property type="entry name" value="Nucleoside Triphosphate Pyrophosphohydrolase"/>
    <property type="match status" value="1"/>
</dbReference>
<sequence>MHEERLLSHIQPNETTRQSAVLVAFYPSDGEVFLPLILRPAYDGTHGGQMALPGGKMEYADENLVRTALREAQEEIGVKAMDVNIIGELTDVFIPVSNFIVKPIVGYLDYKPDFFPDKREVEKIIEVKFSEFLKLENKGIRSITVGKRNLVVPGFDIQNQWVWGATALIINEIVEVVVS</sequence>
<dbReference type="PROSITE" id="PS51462">
    <property type="entry name" value="NUDIX"/>
    <property type="match status" value="1"/>
</dbReference>
<name>A0AAE3H4Y5_9BACT</name>
<accession>A0AAE3H4Y5</accession>
<feature type="domain" description="Nudix hydrolase" evidence="7">
    <location>
        <begin position="15"/>
        <end position="149"/>
    </location>
</feature>
<dbReference type="Pfam" id="PF00293">
    <property type="entry name" value="NUDIX"/>
    <property type="match status" value="1"/>
</dbReference>
<dbReference type="CDD" id="cd03426">
    <property type="entry name" value="NUDIX_CoAse_Nudt7"/>
    <property type="match status" value="1"/>
</dbReference>
<evidence type="ECO:0000256" key="6">
    <source>
        <dbReference type="ARBA" id="ARBA00023211"/>
    </source>
</evidence>
<reference evidence="8 9" key="1">
    <citation type="submission" date="2018-11" db="EMBL/GenBank/DDBJ databases">
        <title>Novel bacteria species description.</title>
        <authorList>
            <person name="Han J.-H."/>
        </authorList>
    </citation>
    <scope>NUCLEOTIDE SEQUENCE [LARGE SCALE GENOMIC DNA]</scope>
    <source>
        <strain evidence="8 9">KCTC23259</strain>
    </source>
</reference>
<evidence type="ECO:0000313" key="9">
    <source>
        <dbReference type="Proteomes" id="UP001204144"/>
    </source>
</evidence>
<evidence type="ECO:0000259" key="7">
    <source>
        <dbReference type="PROSITE" id="PS51462"/>
    </source>
</evidence>
<comment type="cofactor">
    <cofactor evidence="1">
        <name>Mn(2+)</name>
        <dbReference type="ChEBI" id="CHEBI:29035"/>
    </cofactor>
</comment>
<dbReference type="InterPro" id="IPR045121">
    <property type="entry name" value="CoAse"/>
</dbReference>